<keyword evidence="2" id="KW-1185">Reference proteome</keyword>
<organism evidence="1 2">
    <name type="scientific">Domibacillus aminovorans</name>
    <dbReference type="NCBI Taxonomy" id="29332"/>
    <lineage>
        <taxon>Bacteria</taxon>
        <taxon>Bacillati</taxon>
        <taxon>Bacillota</taxon>
        <taxon>Bacilli</taxon>
        <taxon>Bacillales</taxon>
        <taxon>Bacillaceae</taxon>
        <taxon>Domibacillus</taxon>
    </lineage>
</organism>
<accession>A0A177L6J8</accession>
<name>A0A177L6J8_9BACI</name>
<reference evidence="1 2" key="1">
    <citation type="submission" date="2016-01" db="EMBL/GenBank/DDBJ databases">
        <title>Investigation of taxonomic status of Bacillus aminovorans.</title>
        <authorList>
            <person name="Verma A."/>
            <person name="Pal Y."/>
            <person name="Krishnamurthi S."/>
        </authorList>
    </citation>
    <scope>NUCLEOTIDE SEQUENCE [LARGE SCALE GENOMIC DNA]</scope>
    <source>
        <strain evidence="1 2">DSM 1314</strain>
    </source>
</reference>
<evidence type="ECO:0000313" key="1">
    <source>
        <dbReference type="EMBL" id="OAH61203.1"/>
    </source>
</evidence>
<gene>
    <name evidence="1" type="ORF">AWH49_13495</name>
</gene>
<protein>
    <submittedName>
        <fullName evidence="1">Uncharacterized protein</fullName>
    </submittedName>
</protein>
<comment type="caution">
    <text evidence="1">The sequence shown here is derived from an EMBL/GenBank/DDBJ whole genome shotgun (WGS) entry which is preliminary data.</text>
</comment>
<dbReference type="Proteomes" id="UP000076935">
    <property type="component" value="Unassembled WGS sequence"/>
</dbReference>
<dbReference type="AlphaFoldDB" id="A0A177L6J8"/>
<dbReference type="EMBL" id="LQWY01000022">
    <property type="protein sequence ID" value="OAH61203.1"/>
    <property type="molecule type" value="Genomic_DNA"/>
</dbReference>
<evidence type="ECO:0000313" key="2">
    <source>
        <dbReference type="Proteomes" id="UP000076935"/>
    </source>
</evidence>
<sequence>MNKTTYFELHKDYLLKLDEQTRQYELDQFETVQLHMYNWLQKERGLSPVQAQAIIDHSIVSRIIEENSGENSGNKV</sequence>
<proteinExistence type="predicted"/>
<dbReference type="RefSeq" id="WP_034287143.1">
    <property type="nucleotide sequence ID" value="NZ_JBCNAN010000002.1"/>
</dbReference>